<protein>
    <submittedName>
        <fullName evidence="1">ATP-binding protein</fullName>
    </submittedName>
</protein>
<name>A0ACD5GW74_9CYAN</name>
<evidence type="ECO:0000313" key="1">
    <source>
        <dbReference type="EMBL" id="XPM65240.1"/>
    </source>
</evidence>
<keyword evidence="1" id="KW-0067">ATP-binding</keyword>
<organism evidence="1 2">
    <name type="scientific">Desertifilum tharense IPPAS B-1220</name>
    <dbReference type="NCBI Taxonomy" id="1781255"/>
    <lineage>
        <taxon>Bacteria</taxon>
        <taxon>Bacillati</taxon>
        <taxon>Cyanobacteriota</taxon>
        <taxon>Cyanophyceae</taxon>
        <taxon>Desertifilales</taxon>
        <taxon>Desertifilaceae</taxon>
        <taxon>Desertifilum</taxon>
    </lineage>
</organism>
<dbReference type="EMBL" id="CP182909">
    <property type="protein sequence ID" value="XPM65240.1"/>
    <property type="molecule type" value="Genomic_DNA"/>
</dbReference>
<gene>
    <name evidence="1" type="ORF">BH720_005555</name>
</gene>
<keyword evidence="2" id="KW-1185">Reference proteome</keyword>
<dbReference type="Proteomes" id="UP000095472">
    <property type="component" value="Chromosome"/>
</dbReference>
<reference evidence="1 2" key="1">
    <citation type="journal article" date="2016" name="Genome Announc.">
        <title>Draft Genome Sequence of the Thermotolerant Cyanobacterium Desertifilum sp. IPPAS B-1220.</title>
        <authorList>
            <person name="Mironov K.S."/>
            <person name="Sinetova M.A."/>
            <person name="Bolatkhan K."/>
            <person name="Zayadan B.K."/>
            <person name="Ustinova V.V."/>
            <person name="Kupriyanova E.V."/>
            <person name="Skrypnik A.N."/>
            <person name="Gogoleva N.E."/>
            <person name="Gogolev Y.V."/>
            <person name="Los D.A."/>
        </authorList>
    </citation>
    <scope>NUCLEOTIDE SEQUENCE [LARGE SCALE GENOMIC DNA]</scope>
    <source>
        <strain evidence="1 2">IPPAS B-1220</strain>
    </source>
</reference>
<sequence>MGVPTKSTNGTLVRSVRRGEVVTGEEIHFIRNDGSSGIMLVNAAPIRDRHNQIKAGVVTFYDISDRQQMEAAPRDREHRFSTLFNGMEDWVLVYHLSPEGTPSQLIEVNEQACHKLGYSREELLQMSVTEIIDSTSVTPLVTLEKLKSEKHVVIESVHRTKAGQCIPVEVSATLFTLNGLPTVQSICRDITERKRAEAEREQLWEWERQARAQAEDANRIKDEFLAVLSHELRSPLNPILGWVRLLRSRQFDSATTDKALEIIERNTKLQAQLIEDLLDVSRILQGKMLLNVIALNMIVPLEGALETVRLAAEAKAIALETHLEAGEVLGDPMRLQQAMWNLLSNAIKFTPPGGRIEVRLQTIGDELQIQIKDSGKGIAPAFVPHVFEYFRQEDGSTTRQFGGLGLGLAIVRHLVELHGGRIYAESAGEGLGATFTVRLPRLLSQPPADSAGEVRVVPWRDSCENLAPLAGLRVLVVDDEPDMRDLLGVVLQQWGAEVQVAASAREALGLISRLPFDLVISDIGMPEMDGYQLMRQLRSRLPEQGSQVKAIALTAYAGEWNQQQALAAGFHKHLAKPVTPEVLLEAIATLLED</sequence>
<keyword evidence="1" id="KW-0547">Nucleotide-binding</keyword>
<evidence type="ECO:0000313" key="2">
    <source>
        <dbReference type="Proteomes" id="UP000095472"/>
    </source>
</evidence>
<accession>A0ACD5GW74</accession>
<proteinExistence type="predicted"/>